<organism evidence="2 3">
    <name type="scientific">Chitinophaga qingshengii</name>
    <dbReference type="NCBI Taxonomy" id="1569794"/>
    <lineage>
        <taxon>Bacteria</taxon>
        <taxon>Pseudomonadati</taxon>
        <taxon>Bacteroidota</taxon>
        <taxon>Chitinophagia</taxon>
        <taxon>Chitinophagales</taxon>
        <taxon>Chitinophagaceae</taxon>
        <taxon>Chitinophaga</taxon>
    </lineage>
</organism>
<accession>A0ABR7TIQ2</accession>
<feature type="transmembrane region" description="Helical" evidence="1">
    <location>
        <begin position="39"/>
        <end position="60"/>
    </location>
</feature>
<protein>
    <submittedName>
        <fullName evidence="2">Uncharacterized protein</fullName>
    </submittedName>
</protein>
<dbReference type="RefSeq" id="WP_188086486.1">
    <property type="nucleotide sequence ID" value="NZ_JACVFC010000001.1"/>
</dbReference>
<keyword evidence="1" id="KW-1133">Transmembrane helix</keyword>
<feature type="transmembrane region" description="Helical" evidence="1">
    <location>
        <begin position="69"/>
        <end position="90"/>
    </location>
</feature>
<dbReference type="Proteomes" id="UP000659124">
    <property type="component" value="Unassembled WGS sequence"/>
</dbReference>
<gene>
    <name evidence="2" type="ORF">ICL07_03140</name>
</gene>
<keyword evidence="1" id="KW-0472">Membrane</keyword>
<evidence type="ECO:0000313" key="3">
    <source>
        <dbReference type="Proteomes" id="UP000659124"/>
    </source>
</evidence>
<reference evidence="2 3" key="1">
    <citation type="submission" date="2020-09" db="EMBL/GenBank/DDBJ databases">
        <title>Genome sequences of type strains of Chitinophaga qingshengii and Chitinophaga varians.</title>
        <authorList>
            <person name="Kittiwongwattana C."/>
        </authorList>
    </citation>
    <scope>NUCLEOTIDE SEQUENCE [LARGE SCALE GENOMIC DNA]</scope>
    <source>
        <strain evidence="2 3">JCM 30026</strain>
    </source>
</reference>
<keyword evidence="3" id="KW-1185">Reference proteome</keyword>
<keyword evidence="1" id="KW-0812">Transmembrane</keyword>
<sequence>MVNKLKKVLCLGAIAVFPLFVAAFLTFRLQDPIPLLFDWWLGAAFMWSAFFYGMISPLFYRKYPFIFRCLCWVGILFLLLGIVSWIYYYLYAPSDEVLFGGGF</sequence>
<comment type="caution">
    <text evidence="2">The sequence shown here is derived from an EMBL/GenBank/DDBJ whole genome shotgun (WGS) entry which is preliminary data.</text>
</comment>
<proteinExistence type="predicted"/>
<evidence type="ECO:0000313" key="2">
    <source>
        <dbReference type="EMBL" id="MBC9929352.1"/>
    </source>
</evidence>
<evidence type="ECO:0000256" key="1">
    <source>
        <dbReference type="SAM" id="Phobius"/>
    </source>
</evidence>
<dbReference type="EMBL" id="JACVFC010000001">
    <property type="protein sequence ID" value="MBC9929352.1"/>
    <property type="molecule type" value="Genomic_DNA"/>
</dbReference>
<name>A0ABR7TIQ2_9BACT</name>